<organism evidence="5 6">
    <name type="scientific">Rhizophagus irregularis (strain DAOM 197198w)</name>
    <name type="common">Glomus intraradices</name>
    <dbReference type="NCBI Taxonomy" id="1432141"/>
    <lineage>
        <taxon>Eukaryota</taxon>
        <taxon>Fungi</taxon>
        <taxon>Fungi incertae sedis</taxon>
        <taxon>Mucoromycota</taxon>
        <taxon>Glomeromycotina</taxon>
        <taxon>Glomeromycetes</taxon>
        <taxon>Glomerales</taxon>
        <taxon>Glomeraceae</taxon>
        <taxon>Rhizophagus</taxon>
    </lineage>
</organism>
<dbReference type="AlphaFoldDB" id="A0A015KPA8"/>
<comment type="similarity">
    <text evidence="1">Belongs to the IF-3 family.</text>
</comment>
<evidence type="ECO:0000256" key="3">
    <source>
        <dbReference type="ARBA" id="ARBA00022917"/>
    </source>
</evidence>
<dbReference type="Proteomes" id="UP000022910">
    <property type="component" value="Unassembled WGS sequence"/>
</dbReference>
<keyword evidence="6" id="KW-1185">Reference proteome</keyword>
<dbReference type="InterPro" id="IPR001288">
    <property type="entry name" value="Translation_initiation_fac_3"/>
</dbReference>
<dbReference type="STRING" id="1432141.A0A015KPA8"/>
<dbReference type="InterPro" id="IPR036788">
    <property type="entry name" value="T_IF-3_C_sf"/>
</dbReference>
<dbReference type="GO" id="GO:0032790">
    <property type="term" value="P:ribosome disassembly"/>
    <property type="evidence" value="ECO:0007669"/>
    <property type="project" value="TreeGrafter"/>
</dbReference>
<gene>
    <name evidence="5" type="ORF">RirG_096190</name>
</gene>
<dbReference type="HOGENOM" id="CLU_085457_0_0_1"/>
<dbReference type="GO" id="GO:0070124">
    <property type="term" value="P:mitochondrial translational initiation"/>
    <property type="evidence" value="ECO:0007669"/>
    <property type="project" value="TreeGrafter"/>
</dbReference>
<evidence type="ECO:0000256" key="4">
    <source>
        <dbReference type="SAM" id="MobiDB-lite"/>
    </source>
</evidence>
<comment type="caution">
    <text evidence="5">The sequence shown here is derived from an EMBL/GenBank/DDBJ whole genome shotgun (WGS) entry which is preliminary data.</text>
</comment>
<dbReference type="EMBL" id="JEMT01016854">
    <property type="protein sequence ID" value="EXX69424.1"/>
    <property type="molecule type" value="Genomic_DNA"/>
</dbReference>
<evidence type="ECO:0000313" key="6">
    <source>
        <dbReference type="Proteomes" id="UP000022910"/>
    </source>
</evidence>
<dbReference type="SMR" id="A0A015KPA8"/>
<dbReference type="GO" id="GO:0003743">
    <property type="term" value="F:translation initiation factor activity"/>
    <property type="evidence" value="ECO:0007669"/>
    <property type="project" value="UniProtKB-KW"/>
</dbReference>
<dbReference type="GO" id="GO:0005739">
    <property type="term" value="C:mitochondrion"/>
    <property type="evidence" value="ECO:0007669"/>
    <property type="project" value="TreeGrafter"/>
</dbReference>
<name>A0A015KPA8_RHIIW</name>
<dbReference type="PANTHER" id="PTHR10938">
    <property type="entry name" value="TRANSLATION INITIATION FACTOR IF-3"/>
    <property type="match status" value="1"/>
</dbReference>
<feature type="compositionally biased region" description="Low complexity" evidence="4">
    <location>
        <begin position="51"/>
        <end position="64"/>
    </location>
</feature>
<evidence type="ECO:0000256" key="2">
    <source>
        <dbReference type="ARBA" id="ARBA00022540"/>
    </source>
</evidence>
<dbReference type="Gene3D" id="3.30.110.10">
    <property type="entry name" value="Translation initiation factor 3 (IF-3), C-terminal domain"/>
    <property type="match status" value="1"/>
</dbReference>
<protein>
    <submittedName>
        <fullName evidence="5">Uncharacterized protein</fullName>
    </submittedName>
</protein>
<evidence type="ECO:0000313" key="5">
    <source>
        <dbReference type="EMBL" id="EXX69424.1"/>
    </source>
</evidence>
<reference evidence="5 6" key="1">
    <citation type="submission" date="2014-02" db="EMBL/GenBank/DDBJ databases">
        <title>Single nucleus genome sequencing reveals high similarity among nuclei of an endomycorrhizal fungus.</title>
        <authorList>
            <person name="Lin K."/>
            <person name="Geurts R."/>
            <person name="Zhang Z."/>
            <person name="Limpens E."/>
            <person name="Saunders D.G."/>
            <person name="Mu D."/>
            <person name="Pang E."/>
            <person name="Cao H."/>
            <person name="Cha H."/>
            <person name="Lin T."/>
            <person name="Zhou Q."/>
            <person name="Shang Y."/>
            <person name="Li Y."/>
            <person name="Ivanov S."/>
            <person name="Sharma T."/>
            <person name="Velzen R.V."/>
            <person name="Ruijter N.D."/>
            <person name="Aanen D.K."/>
            <person name="Win J."/>
            <person name="Kamoun S."/>
            <person name="Bisseling T."/>
            <person name="Huang S."/>
        </authorList>
    </citation>
    <scope>NUCLEOTIDE SEQUENCE [LARGE SCALE GENOMIC DNA]</scope>
    <source>
        <strain evidence="6">DAOM197198w</strain>
    </source>
</reference>
<dbReference type="PANTHER" id="PTHR10938:SF0">
    <property type="entry name" value="TRANSLATION INITIATION FACTOR IF-3, MITOCHONDRIAL"/>
    <property type="match status" value="1"/>
</dbReference>
<accession>A0A015KPA8</accession>
<dbReference type="OMA" id="ANEAQHT"/>
<proteinExistence type="inferred from homology"/>
<feature type="region of interest" description="Disordered" evidence="4">
    <location>
        <begin position="49"/>
        <end position="70"/>
    </location>
</feature>
<dbReference type="GO" id="GO:0043022">
    <property type="term" value="F:ribosome binding"/>
    <property type="evidence" value="ECO:0007669"/>
    <property type="project" value="TreeGrafter"/>
</dbReference>
<sequence length="284" mass="33416">MIKKQKIFNCIYPIYFKQRKKIFFNQNSITNFRLLSSTKISNFNFTLSPYNNNKSSNQQRPQQNRKPRDEEIKSQYIKYVNLEGQLQGTYPLKKILSSFDRKKYWLVQVSPDNAALSSKNPLQQLSQERRHQEQKEIPICKLVSKQELYKKSKQKQQTTPHILKKELKLTWKVSPNDLTHKLSRSKEWLEKGYQLQVVISDKTKKDRYNQANKDKTILDKILNELSEFAKDIKEPKWIDGSVTVQIQGKINVHKDFPTGVDCDVDDVDDSAIDTNFALEDVKEK</sequence>
<keyword evidence="3" id="KW-0648">Protein biosynthesis</keyword>
<dbReference type="OrthoDB" id="21573at2759"/>
<evidence type="ECO:0000256" key="1">
    <source>
        <dbReference type="ARBA" id="ARBA00005439"/>
    </source>
</evidence>
<dbReference type="SUPFAM" id="SSF55200">
    <property type="entry name" value="Translation initiation factor IF3, C-terminal domain"/>
    <property type="match status" value="1"/>
</dbReference>
<keyword evidence="2" id="KW-0396">Initiation factor</keyword>